<dbReference type="InterPro" id="IPR029018">
    <property type="entry name" value="Hex-like_dom2"/>
</dbReference>
<gene>
    <name evidence="3" type="ORF">AN484_24180</name>
</gene>
<dbReference type="Proteomes" id="UP000092093">
    <property type="component" value="Unassembled WGS sequence"/>
</dbReference>
<accession>A0A1B7WN06</accession>
<comment type="caution">
    <text evidence="3">The sequence shown here is derived from an EMBL/GenBank/DDBJ whole genome shotgun (WGS) entry which is preliminary data.</text>
</comment>
<dbReference type="PANTHER" id="PTHR47406:SF2">
    <property type="entry name" value="ALPHA GLUCURONIDASE N-TERMINAL DOMAIN-CONTAINING PROTEIN"/>
    <property type="match status" value="1"/>
</dbReference>
<protein>
    <recommendedName>
        <fullName evidence="5">Alpha glucuronidase N-terminal domain-containing protein</fullName>
    </recommendedName>
</protein>
<proteinExistence type="predicted"/>
<evidence type="ECO:0008006" key="5">
    <source>
        <dbReference type="Google" id="ProtNLM"/>
    </source>
</evidence>
<dbReference type="GO" id="GO:0016787">
    <property type="term" value="F:hydrolase activity"/>
    <property type="evidence" value="ECO:0007669"/>
    <property type="project" value="UniProtKB-KW"/>
</dbReference>
<dbReference type="EMBL" id="LJOW01000225">
    <property type="protein sequence ID" value="OBQ38507.1"/>
    <property type="molecule type" value="Genomic_DNA"/>
</dbReference>
<dbReference type="SUPFAM" id="SSF55545">
    <property type="entry name" value="beta-N-acetylhexosaminidase-like domain"/>
    <property type="match status" value="1"/>
</dbReference>
<feature type="compositionally biased region" description="Basic and acidic residues" evidence="2">
    <location>
        <begin position="694"/>
        <end position="707"/>
    </location>
</feature>
<dbReference type="PANTHER" id="PTHR47406">
    <property type="entry name" value="COAGULATION FACTOR 5/8 TYPE, C-TERMINAL"/>
    <property type="match status" value="1"/>
</dbReference>
<name>A0A1B7WN06_APHFL</name>
<dbReference type="Gene3D" id="3.30.379.10">
    <property type="entry name" value="Chitobiase/beta-hexosaminidase domain 2-like"/>
    <property type="match status" value="1"/>
</dbReference>
<organism evidence="3 4">
    <name type="scientific">Aphanizomenon flos-aquae WA102</name>
    <dbReference type="NCBI Taxonomy" id="1710896"/>
    <lineage>
        <taxon>Bacteria</taxon>
        <taxon>Bacillati</taxon>
        <taxon>Cyanobacteriota</taxon>
        <taxon>Cyanophyceae</taxon>
        <taxon>Nostocales</taxon>
        <taxon>Aphanizomenonaceae</taxon>
        <taxon>Aphanizomenon</taxon>
    </lineage>
</organism>
<feature type="region of interest" description="Disordered" evidence="2">
    <location>
        <begin position="664"/>
        <end position="707"/>
    </location>
</feature>
<keyword evidence="1" id="KW-0378">Hydrolase</keyword>
<evidence type="ECO:0000256" key="2">
    <source>
        <dbReference type="SAM" id="MobiDB-lite"/>
    </source>
</evidence>
<reference evidence="3 4" key="1">
    <citation type="submission" date="2015-09" db="EMBL/GenBank/DDBJ databases">
        <title>Aphanizomenon flos-aquae WA102.</title>
        <authorList>
            <person name="Driscoll C."/>
        </authorList>
    </citation>
    <scope>NUCLEOTIDE SEQUENCE [LARGE SCALE GENOMIC DNA]</scope>
    <source>
        <strain evidence="3">WA102</strain>
    </source>
</reference>
<evidence type="ECO:0000256" key="1">
    <source>
        <dbReference type="ARBA" id="ARBA00022801"/>
    </source>
</evidence>
<dbReference type="InterPro" id="IPR032287">
    <property type="entry name" value="DUF4838"/>
</dbReference>
<dbReference type="AlphaFoldDB" id="A0A1B7WN06"/>
<evidence type="ECO:0000313" key="3">
    <source>
        <dbReference type="EMBL" id="OBQ38507.1"/>
    </source>
</evidence>
<sequence>MSLAGPKTPLSHILFLFVITLLVQRVALAGVPIVKNGEAKAIIYLPADATPTARYAAKELQEHIRKATGAKLEITSTYVEDGPASVILVGPSAKATALGVTTEGLGLEGFRLKTGDGWLALLGNDDDREPFVALTGDKNVKLNGTLWAVYHFLREHVGVRWYMPGDLGTVIPTLASLEAPEINLASQPALRRRVAQIIRADRRPPNPEDWSPSSKLGQWYLRQGLGRDSRTTFNHTFHFLTGGENQNAFGREYAKKMNYRKTKPQIFAVLPNGERDFDTTSYGMGNLNLSEPDTLSEFVKLIRTRFDENPGLVEFTVAPNDGWQPCMSEGSLAALPAELRERLRKEAKPKFVDGTLRYQLPPELMEEFRRASAENLLRFTAAVASEVYKTHPDRFVGMMIGYNTGYEPPKDIKFPPNITAIYTKTRARYFDPEYKARIAKELGLWSKIIPKLDIWEYSLWFARPWGARPDMDGYPILYSQSLQEDFEMTRGKIAGEYSQNWNIVYAKPGLGHLMQHLMAQMLFDPDQKVADLLEEYYSLFYGAGREPMKKFWTLAEACWMRNTSDLDPRTQAAESIERVFPIKDLAELFRLLEQAKTLVPEGSQEYQRIAMIADEMEVNRGRLLAAPVEVKNAFGPWFFRPDPKDRGANEKWFKAGASGLPKATEVPVPSWLSKTPVGSPSGHGRLSDPLLSEPARRLRNDTWENRR</sequence>
<dbReference type="GO" id="GO:0005975">
    <property type="term" value="P:carbohydrate metabolic process"/>
    <property type="evidence" value="ECO:0007669"/>
    <property type="project" value="UniProtKB-ARBA"/>
</dbReference>
<evidence type="ECO:0000313" key="4">
    <source>
        <dbReference type="Proteomes" id="UP000092093"/>
    </source>
</evidence>
<dbReference type="Pfam" id="PF16126">
    <property type="entry name" value="DUF4838"/>
    <property type="match status" value="1"/>
</dbReference>